<dbReference type="GO" id="GO:0005634">
    <property type="term" value="C:nucleus"/>
    <property type="evidence" value="ECO:0007669"/>
    <property type="project" value="UniProtKB-SubCell"/>
</dbReference>
<dbReference type="EMBL" id="JASPKY010000758">
    <property type="protein sequence ID" value="KAK9685684.1"/>
    <property type="molecule type" value="Genomic_DNA"/>
</dbReference>
<keyword evidence="4 9" id="KW-0175">Coiled coil</keyword>
<gene>
    <name evidence="12" type="ORF">QE152_g37849</name>
</gene>
<dbReference type="GO" id="GO:0003690">
    <property type="term" value="F:double-stranded DNA binding"/>
    <property type="evidence" value="ECO:0007669"/>
    <property type="project" value="InterPro"/>
</dbReference>
<evidence type="ECO:0000259" key="10">
    <source>
        <dbReference type="Pfam" id="PF03962"/>
    </source>
</evidence>
<comment type="similarity">
    <text evidence="2 8">Belongs to the MND1 family.</text>
</comment>
<dbReference type="PIRSF" id="PIRSF026991">
    <property type="entry name" value="Mnd1"/>
    <property type="match status" value="1"/>
</dbReference>
<proteinExistence type="inferred from homology"/>
<dbReference type="InterPro" id="IPR040453">
    <property type="entry name" value="Mnd1_HTH"/>
</dbReference>
<evidence type="ECO:0000256" key="1">
    <source>
        <dbReference type="ARBA" id="ARBA00004123"/>
    </source>
</evidence>
<comment type="caution">
    <text evidence="12">The sequence shown here is derived from an EMBL/GenBank/DDBJ whole genome shotgun (WGS) entry which is preliminary data.</text>
</comment>
<evidence type="ECO:0000259" key="11">
    <source>
        <dbReference type="Pfam" id="PF18517"/>
    </source>
</evidence>
<comment type="subcellular location">
    <subcellularLocation>
        <location evidence="1 8">Nucleus</location>
    </subcellularLocation>
</comment>
<feature type="coiled-coil region" evidence="9">
    <location>
        <begin position="76"/>
        <end position="172"/>
    </location>
</feature>
<evidence type="ECO:0000256" key="2">
    <source>
        <dbReference type="ARBA" id="ARBA00005981"/>
    </source>
</evidence>
<accession>A0AAW1I976</accession>
<organism evidence="12 13">
    <name type="scientific">Popillia japonica</name>
    <name type="common">Japanese beetle</name>
    <dbReference type="NCBI Taxonomy" id="7064"/>
    <lineage>
        <taxon>Eukaryota</taxon>
        <taxon>Metazoa</taxon>
        <taxon>Ecdysozoa</taxon>
        <taxon>Arthropoda</taxon>
        <taxon>Hexapoda</taxon>
        <taxon>Insecta</taxon>
        <taxon>Pterygota</taxon>
        <taxon>Neoptera</taxon>
        <taxon>Endopterygota</taxon>
        <taxon>Coleoptera</taxon>
        <taxon>Polyphaga</taxon>
        <taxon>Scarabaeiformia</taxon>
        <taxon>Scarabaeidae</taxon>
        <taxon>Rutelinae</taxon>
        <taxon>Popillia</taxon>
    </lineage>
</organism>
<dbReference type="Pfam" id="PF03962">
    <property type="entry name" value="Mnd1"/>
    <property type="match status" value="1"/>
</dbReference>
<protein>
    <recommendedName>
        <fullName evidence="3 8">Meiotic nuclear division protein 1 homolog</fullName>
    </recommendedName>
</protein>
<keyword evidence="6 8" id="KW-0539">Nucleus</keyword>
<dbReference type="InterPro" id="IPR005647">
    <property type="entry name" value="Mnd1"/>
</dbReference>
<evidence type="ECO:0000256" key="8">
    <source>
        <dbReference type="PIRNR" id="PIRNR026991"/>
    </source>
</evidence>
<keyword evidence="5" id="KW-0233">DNA recombination</keyword>
<evidence type="ECO:0000313" key="12">
    <source>
        <dbReference type="EMBL" id="KAK9685684.1"/>
    </source>
</evidence>
<evidence type="ECO:0000256" key="7">
    <source>
        <dbReference type="ARBA" id="ARBA00023254"/>
    </source>
</evidence>
<evidence type="ECO:0000256" key="4">
    <source>
        <dbReference type="ARBA" id="ARBA00023054"/>
    </source>
</evidence>
<feature type="domain" description="Mnd1 HTH" evidence="10">
    <location>
        <begin position="16"/>
        <end position="75"/>
    </location>
</feature>
<evidence type="ECO:0000256" key="6">
    <source>
        <dbReference type="ARBA" id="ARBA00023242"/>
    </source>
</evidence>
<sequence>MSKRKGVSAEEKRTRMLQIFYEKKEFFQLKDLEKIAPKEKGIIVNSVKEVLQSLVDDGLVDTDKIGTSVYFWSFPSKAVNNRKRKMEETVRKYEDISKRLKTSITDLEQARVGREENKERDRLLDEMMDLQLERDELVKKCQDYEKNDPKVIQKIKLQLEDVKQAANRWTDNVFSVKSWCKNKFGYEESALDKQFGIPSDFDYL</sequence>
<evidence type="ECO:0000256" key="3">
    <source>
        <dbReference type="ARBA" id="ARBA00013726"/>
    </source>
</evidence>
<reference evidence="12 13" key="1">
    <citation type="journal article" date="2024" name="BMC Genomics">
        <title>De novo assembly and annotation of Popillia japonica's genome with initial clues to its potential as an invasive pest.</title>
        <authorList>
            <person name="Cucini C."/>
            <person name="Boschi S."/>
            <person name="Funari R."/>
            <person name="Cardaioli E."/>
            <person name="Iannotti N."/>
            <person name="Marturano G."/>
            <person name="Paoli F."/>
            <person name="Bruttini M."/>
            <person name="Carapelli A."/>
            <person name="Frati F."/>
            <person name="Nardi F."/>
        </authorList>
    </citation>
    <scope>NUCLEOTIDE SEQUENCE [LARGE SCALE GENOMIC DNA]</scope>
    <source>
        <strain evidence="12">DMR45628</strain>
    </source>
</reference>
<dbReference type="PANTHER" id="PTHR31398">
    <property type="entry name" value="MEIOTIC NUCLEAR DIVISION PROTEIN 1 HOMOLOG"/>
    <property type="match status" value="1"/>
</dbReference>
<name>A0AAW1I976_POPJA</name>
<evidence type="ECO:0000256" key="5">
    <source>
        <dbReference type="ARBA" id="ARBA00023172"/>
    </source>
</evidence>
<evidence type="ECO:0000313" key="13">
    <source>
        <dbReference type="Proteomes" id="UP001458880"/>
    </source>
</evidence>
<keyword evidence="13" id="KW-1185">Reference proteome</keyword>
<dbReference type="AlphaFoldDB" id="A0AAW1I976"/>
<keyword evidence="7" id="KW-0469">Meiosis</keyword>
<dbReference type="InterPro" id="IPR040661">
    <property type="entry name" value="LZ3wCH"/>
</dbReference>
<dbReference type="Pfam" id="PF18517">
    <property type="entry name" value="LZ3wCH"/>
    <property type="match status" value="1"/>
</dbReference>
<dbReference type="PANTHER" id="PTHR31398:SF0">
    <property type="entry name" value="MEIOTIC NUCLEAR DIVISION PROTEIN 1 HOMOLOG"/>
    <property type="match status" value="1"/>
</dbReference>
<evidence type="ECO:0000256" key="9">
    <source>
        <dbReference type="SAM" id="Coils"/>
    </source>
</evidence>
<dbReference type="GO" id="GO:0007131">
    <property type="term" value="P:reciprocal meiotic recombination"/>
    <property type="evidence" value="ECO:0007669"/>
    <property type="project" value="InterPro"/>
</dbReference>
<comment type="function">
    <text evidence="8">Required for proper homologous chromosome pairing and efficient cross-over and intragenic recombination during meiosis.</text>
</comment>
<feature type="domain" description="Leucine zipper with capping helix" evidence="11">
    <location>
        <begin position="151"/>
        <end position="204"/>
    </location>
</feature>
<dbReference type="Proteomes" id="UP001458880">
    <property type="component" value="Unassembled WGS sequence"/>
</dbReference>